<organism evidence="1 2">
    <name type="scientific">Macrolepiota fuliginosa MF-IS2</name>
    <dbReference type="NCBI Taxonomy" id="1400762"/>
    <lineage>
        <taxon>Eukaryota</taxon>
        <taxon>Fungi</taxon>
        <taxon>Dikarya</taxon>
        <taxon>Basidiomycota</taxon>
        <taxon>Agaricomycotina</taxon>
        <taxon>Agaricomycetes</taxon>
        <taxon>Agaricomycetidae</taxon>
        <taxon>Agaricales</taxon>
        <taxon>Agaricineae</taxon>
        <taxon>Agaricaceae</taxon>
        <taxon>Macrolepiota</taxon>
    </lineage>
</organism>
<evidence type="ECO:0000313" key="1">
    <source>
        <dbReference type="EMBL" id="KAF9447968.1"/>
    </source>
</evidence>
<gene>
    <name evidence="1" type="ORF">P691DRAFT_781627</name>
</gene>
<comment type="caution">
    <text evidence="1">The sequence shown here is derived from an EMBL/GenBank/DDBJ whole genome shotgun (WGS) entry which is preliminary data.</text>
</comment>
<protein>
    <submittedName>
        <fullName evidence="1">Uncharacterized protein</fullName>
    </submittedName>
</protein>
<accession>A0A9P6C466</accession>
<name>A0A9P6C466_9AGAR</name>
<proteinExistence type="predicted"/>
<sequence length="183" mass="19967">MSALNDRLVQYQILASDARSTNDPEMMRDAEHYDLPYPPGVHKEAHSPIEGTSQVVGSNKRSATGPVNILRSPIIGSLDPDGYSWQRSKHAPNPILCARHGVGVDRKIRSRLTASVGATLLCQLSNYVGLVADYNDFQHCTALNGVSVFAAAAIYVNSFISDIGFLFNIVMTPNAIRVVDKIR</sequence>
<dbReference type="AlphaFoldDB" id="A0A9P6C466"/>
<keyword evidence="2" id="KW-1185">Reference proteome</keyword>
<reference evidence="1" key="1">
    <citation type="submission" date="2020-11" db="EMBL/GenBank/DDBJ databases">
        <authorList>
            <consortium name="DOE Joint Genome Institute"/>
            <person name="Ahrendt S."/>
            <person name="Riley R."/>
            <person name="Andreopoulos W."/>
            <person name="Labutti K."/>
            <person name="Pangilinan J."/>
            <person name="Ruiz-Duenas F.J."/>
            <person name="Barrasa J.M."/>
            <person name="Sanchez-Garcia M."/>
            <person name="Camarero S."/>
            <person name="Miyauchi S."/>
            <person name="Serrano A."/>
            <person name="Linde D."/>
            <person name="Babiker R."/>
            <person name="Drula E."/>
            <person name="Ayuso-Fernandez I."/>
            <person name="Pacheco R."/>
            <person name="Padilla G."/>
            <person name="Ferreira P."/>
            <person name="Barriuso J."/>
            <person name="Kellner H."/>
            <person name="Castanera R."/>
            <person name="Alfaro M."/>
            <person name="Ramirez L."/>
            <person name="Pisabarro A.G."/>
            <person name="Kuo A."/>
            <person name="Tritt A."/>
            <person name="Lipzen A."/>
            <person name="He G."/>
            <person name="Yan M."/>
            <person name="Ng V."/>
            <person name="Cullen D."/>
            <person name="Martin F."/>
            <person name="Rosso M.-N."/>
            <person name="Henrissat B."/>
            <person name="Hibbett D."/>
            <person name="Martinez A.T."/>
            <person name="Grigoriev I.V."/>
        </authorList>
    </citation>
    <scope>NUCLEOTIDE SEQUENCE</scope>
    <source>
        <strain evidence="1">MF-IS2</strain>
    </source>
</reference>
<dbReference type="Proteomes" id="UP000807342">
    <property type="component" value="Unassembled WGS sequence"/>
</dbReference>
<dbReference type="EMBL" id="MU151178">
    <property type="protein sequence ID" value="KAF9447968.1"/>
    <property type="molecule type" value="Genomic_DNA"/>
</dbReference>
<evidence type="ECO:0000313" key="2">
    <source>
        <dbReference type="Proteomes" id="UP000807342"/>
    </source>
</evidence>